<dbReference type="InterPro" id="IPR011008">
    <property type="entry name" value="Dimeric_a/b-barrel"/>
</dbReference>
<organism evidence="2 3">
    <name type="scientific">Pontixanthobacter gangjinensis</name>
    <dbReference type="NCBI Taxonomy" id="1028742"/>
    <lineage>
        <taxon>Bacteria</taxon>
        <taxon>Pseudomonadati</taxon>
        <taxon>Pseudomonadota</taxon>
        <taxon>Alphaproteobacteria</taxon>
        <taxon>Sphingomonadales</taxon>
        <taxon>Erythrobacteraceae</taxon>
        <taxon>Pontixanthobacter</taxon>
    </lineage>
</organism>
<reference evidence="2 3" key="1">
    <citation type="submission" date="2019-12" db="EMBL/GenBank/DDBJ databases">
        <title>Genomic-based taxomic classification of the family Erythrobacteraceae.</title>
        <authorList>
            <person name="Xu L."/>
        </authorList>
    </citation>
    <scope>NUCLEOTIDE SEQUENCE [LARGE SCALE GENOMIC DNA]</scope>
    <source>
        <strain evidence="2 3">JCM 17802</strain>
    </source>
</reference>
<sequence>MLLIVGTVRMPAENLNEARYAMQEMIEASLEEDGCAAYAYSEDVIEPGLIHVTEAWRDREALDAHFASDHLAEWRANWDRFGIHDRDLQLFEAGAAERI</sequence>
<comment type="caution">
    <text evidence="2">The sequence shown here is derived from an EMBL/GenBank/DDBJ whole genome shotgun (WGS) entry which is preliminary data.</text>
</comment>
<dbReference type="PANTHER" id="PTHR33336">
    <property type="entry name" value="QUINOL MONOOXYGENASE YGIN-RELATED"/>
    <property type="match status" value="1"/>
</dbReference>
<dbReference type="SUPFAM" id="SSF54909">
    <property type="entry name" value="Dimeric alpha+beta barrel"/>
    <property type="match status" value="1"/>
</dbReference>
<proteinExistence type="predicted"/>
<dbReference type="InterPro" id="IPR007138">
    <property type="entry name" value="ABM_dom"/>
</dbReference>
<dbReference type="PROSITE" id="PS51725">
    <property type="entry name" value="ABM"/>
    <property type="match status" value="1"/>
</dbReference>
<protein>
    <submittedName>
        <fullName evidence="2">Antibiotic biosynthesis monooxygenase</fullName>
    </submittedName>
</protein>
<feature type="domain" description="ABM" evidence="1">
    <location>
        <begin position="2"/>
        <end position="91"/>
    </location>
</feature>
<evidence type="ECO:0000313" key="3">
    <source>
        <dbReference type="Proteomes" id="UP000468943"/>
    </source>
</evidence>
<dbReference type="PANTHER" id="PTHR33336:SF3">
    <property type="entry name" value="ABM DOMAIN-CONTAINING PROTEIN"/>
    <property type="match status" value="1"/>
</dbReference>
<dbReference type="AlphaFoldDB" id="A0A6I4SJD4"/>
<name>A0A6I4SJD4_9SPHN</name>
<evidence type="ECO:0000259" key="1">
    <source>
        <dbReference type="PROSITE" id="PS51725"/>
    </source>
</evidence>
<keyword evidence="2" id="KW-0503">Monooxygenase</keyword>
<dbReference type="GO" id="GO:0004497">
    <property type="term" value="F:monooxygenase activity"/>
    <property type="evidence" value="ECO:0007669"/>
    <property type="project" value="UniProtKB-KW"/>
</dbReference>
<evidence type="ECO:0000313" key="2">
    <source>
        <dbReference type="EMBL" id="MXO55981.1"/>
    </source>
</evidence>
<gene>
    <name evidence="2" type="ORF">GRI36_03700</name>
</gene>
<dbReference type="InterPro" id="IPR050744">
    <property type="entry name" value="AI-2_Isomerase_LsrG"/>
</dbReference>
<dbReference type="RefSeq" id="WP_160597242.1">
    <property type="nucleotide sequence ID" value="NZ_WTYS01000001.1"/>
</dbReference>
<keyword evidence="3" id="KW-1185">Reference proteome</keyword>
<accession>A0A6I4SJD4</accession>
<dbReference type="EMBL" id="WTYS01000001">
    <property type="protein sequence ID" value="MXO55981.1"/>
    <property type="molecule type" value="Genomic_DNA"/>
</dbReference>
<dbReference type="Gene3D" id="3.30.70.100">
    <property type="match status" value="1"/>
</dbReference>
<dbReference type="OrthoDB" id="287932at2"/>
<keyword evidence="2" id="KW-0560">Oxidoreductase</keyword>
<dbReference type="Proteomes" id="UP000468943">
    <property type="component" value="Unassembled WGS sequence"/>
</dbReference>
<dbReference type="Pfam" id="PF03992">
    <property type="entry name" value="ABM"/>
    <property type="match status" value="1"/>
</dbReference>